<evidence type="ECO:0000313" key="9">
    <source>
        <dbReference type="EMBL" id="VDN14959.1"/>
    </source>
</evidence>
<protein>
    <recommendedName>
        <fullName evidence="8">Protein Wnt</fullName>
    </recommendedName>
</protein>
<keyword evidence="7" id="KW-1015">Disulfide bond</keyword>
<evidence type="ECO:0000256" key="5">
    <source>
        <dbReference type="ARBA" id="ARBA00022530"/>
    </source>
</evidence>
<evidence type="ECO:0000256" key="4">
    <source>
        <dbReference type="ARBA" id="ARBA00022525"/>
    </source>
</evidence>
<name>A0A3P7P2S4_DIBLA</name>
<dbReference type="OrthoDB" id="5945655at2759"/>
<comment type="function">
    <text evidence="8">Ligand for members of the frizzled family of seven transmembrane receptors.</text>
</comment>
<evidence type="ECO:0000256" key="3">
    <source>
        <dbReference type="ARBA" id="ARBA00022473"/>
    </source>
</evidence>
<evidence type="ECO:0000313" key="10">
    <source>
        <dbReference type="Proteomes" id="UP000281553"/>
    </source>
</evidence>
<keyword evidence="4" id="KW-0964">Secreted</keyword>
<comment type="similarity">
    <text evidence="2 8">Belongs to the Wnt family.</text>
</comment>
<keyword evidence="6 8" id="KW-0879">Wnt signaling pathway</keyword>
<reference evidence="9 10" key="1">
    <citation type="submission" date="2018-11" db="EMBL/GenBank/DDBJ databases">
        <authorList>
            <consortium name="Pathogen Informatics"/>
        </authorList>
    </citation>
    <scope>NUCLEOTIDE SEQUENCE [LARGE SCALE GENOMIC DNA]</scope>
</reference>
<organism evidence="9 10">
    <name type="scientific">Dibothriocephalus latus</name>
    <name type="common">Fish tapeworm</name>
    <name type="synonym">Diphyllobothrium latum</name>
    <dbReference type="NCBI Taxonomy" id="60516"/>
    <lineage>
        <taxon>Eukaryota</taxon>
        <taxon>Metazoa</taxon>
        <taxon>Spiralia</taxon>
        <taxon>Lophotrochozoa</taxon>
        <taxon>Platyhelminthes</taxon>
        <taxon>Cestoda</taxon>
        <taxon>Eucestoda</taxon>
        <taxon>Diphyllobothriidea</taxon>
        <taxon>Diphyllobothriidae</taxon>
        <taxon>Dibothriocephalus</taxon>
    </lineage>
</organism>
<dbReference type="GO" id="GO:0005576">
    <property type="term" value="C:extracellular region"/>
    <property type="evidence" value="ECO:0007669"/>
    <property type="project" value="InterPro"/>
</dbReference>
<evidence type="ECO:0000256" key="1">
    <source>
        <dbReference type="ARBA" id="ARBA00004498"/>
    </source>
</evidence>
<proteinExistence type="inferred from homology"/>
<accession>A0A3P7P2S4</accession>
<evidence type="ECO:0000256" key="7">
    <source>
        <dbReference type="ARBA" id="ARBA00023157"/>
    </source>
</evidence>
<dbReference type="GO" id="GO:0005102">
    <property type="term" value="F:signaling receptor binding"/>
    <property type="evidence" value="ECO:0007669"/>
    <property type="project" value="InterPro"/>
</dbReference>
<gene>
    <name evidence="9" type="ORF">DILT_LOCUS10790</name>
</gene>
<dbReference type="Proteomes" id="UP000281553">
    <property type="component" value="Unassembled WGS sequence"/>
</dbReference>
<sequence length="125" mass="14178">MPIRFYPRSVSQGIRRCGEAGTITHLFQVGLGYSTFPVSAFSFQHDPAKCQIARNHLGFRPRQYKFCTDPKLGYAMLSVLRAARAVGFHCPEAFSDRRWNCSSITKLPWVSPELKLGELRIQTEA</sequence>
<keyword evidence="3 8" id="KW-0217">Developmental protein</keyword>
<keyword evidence="10" id="KW-1185">Reference proteome</keyword>
<dbReference type="Pfam" id="PF00110">
    <property type="entry name" value="wnt"/>
    <property type="match status" value="1"/>
</dbReference>
<evidence type="ECO:0000256" key="6">
    <source>
        <dbReference type="ARBA" id="ARBA00022687"/>
    </source>
</evidence>
<dbReference type="EMBL" id="UYRU01060935">
    <property type="protein sequence ID" value="VDN14959.1"/>
    <property type="molecule type" value="Genomic_DNA"/>
</dbReference>
<evidence type="ECO:0000256" key="2">
    <source>
        <dbReference type="ARBA" id="ARBA00005683"/>
    </source>
</evidence>
<keyword evidence="5" id="KW-0272">Extracellular matrix</keyword>
<dbReference type="AlphaFoldDB" id="A0A3P7P2S4"/>
<dbReference type="GO" id="GO:0016055">
    <property type="term" value="P:Wnt signaling pathway"/>
    <property type="evidence" value="ECO:0007669"/>
    <property type="project" value="UniProtKB-KW"/>
</dbReference>
<dbReference type="InterPro" id="IPR005817">
    <property type="entry name" value="Wnt"/>
</dbReference>
<evidence type="ECO:0000256" key="8">
    <source>
        <dbReference type="RuleBase" id="RU003500"/>
    </source>
</evidence>
<comment type="subcellular location">
    <subcellularLocation>
        <location evidence="1 8">Secreted</location>
        <location evidence="1 8">Extracellular space</location>
        <location evidence="1 8">Extracellular matrix</location>
    </subcellularLocation>
</comment>